<proteinExistence type="predicted"/>
<name>A0ABN6F969_9BACT</name>
<evidence type="ECO:0000313" key="3">
    <source>
        <dbReference type="Proteomes" id="UP001320148"/>
    </source>
</evidence>
<dbReference type="Proteomes" id="UP001320148">
    <property type="component" value="Chromosome"/>
</dbReference>
<dbReference type="RefSeq" id="WP_236890343.1">
    <property type="nucleotide sequence ID" value="NZ_AP024488.1"/>
</dbReference>
<evidence type="ECO:0000313" key="2">
    <source>
        <dbReference type="EMBL" id="BCS98989.1"/>
    </source>
</evidence>
<reference evidence="2 3" key="1">
    <citation type="submission" date="2021-02" db="EMBL/GenBank/DDBJ databases">
        <title>Complete genome of Desulfoluna sp. strain ASN36.</title>
        <authorList>
            <person name="Takahashi A."/>
            <person name="Kojima H."/>
            <person name="Fukui M."/>
        </authorList>
    </citation>
    <scope>NUCLEOTIDE SEQUENCE [LARGE SCALE GENOMIC DNA]</scope>
    <source>
        <strain evidence="2 3">ASN36</strain>
    </source>
</reference>
<organism evidence="2 3">
    <name type="scientific">Desulfoluna limicola</name>
    <dbReference type="NCBI Taxonomy" id="2810562"/>
    <lineage>
        <taxon>Bacteria</taxon>
        <taxon>Pseudomonadati</taxon>
        <taxon>Thermodesulfobacteriota</taxon>
        <taxon>Desulfobacteria</taxon>
        <taxon>Desulfobacterales</taxon>
        <taxon>Desulfolunaceae</taxon>
        <taxon>Desulfoluna</taxon>
    </lineage>
</organism>
<protein>
    <recommendedName>
        <fullName evidence="1">Antirepressor protein ant N-terminal domain-containing protein</fullName>
    </recommendedName>
</protein>
<dbReference type="InterPro" id="IPR018875">
    <property type="entry name" value="Antirepressor_Ant_N"/>
</dbReference>
<evidence type="ECO:0000259" key="1">
    <source>
        <dbReference type="Pfam" id="PF10547"/>
    </source>
</evidence>
<dbReference type="PRINTS" id="PR01994">
    <property type="entry name" value="ANTIREPRESSR"/>
</dbReference>
<dbReference type="EMBL" id="AP024488">
    <property type="protein sequence ID" value="BCS98989.1"/>
    <property type="molecule type" value="Genomic_DNA"/>
</dbReference>
<feature type="domain" description="Antirepressor protein ant N-terminal" evidence="1">
    <location>
        <begin position="25"/>
        <end position="124"/>
    </location>
</feature>
<dbReference type="Pfam" id="PF10547">
    <property type="entry name" value="P22_AR_N"/>
    <property type="match status" value="1"/>
</dbReference>
<keyword evidence="3" id="KW-1185">Reference proteome</keyword>
<accession>A0ABN6F969</accession>
<sequence>MSTVESSAVCPAIVTEIMGEGSPVIVREDGQDWVPLKPLCEGLGLNWAGERSRLKHDSKFTCRFMRLDGTDGRARDFLCLPACQLAGWLVSINADRVRDSVREMVTQFQQESLEALFGYWRGGQGDAKDVGRVVERMGLPLESDHEPIEQLFGVNEREPLQERPMPANTAEAVESLESKVMSVIENVLGEMKGRRA</sequence>
<gene>
    <name evidence="2" type="ORF">DSLASN_46210</name>
</gene>